<dbReference type="NCBIfam" id="TIGR02550">
    <property type="entry name" value="flagell_flgL"/>
    <property type="match status" value="1"/>
</dbReference>
<evidence type="ECO:0000313" key="2">
    <source>
        <dbReference type="EMBL" id="SNZ03738.1"/>
    </source>
</evidence>
<organism evidence="2 3">
    <name type="scientific">Persephonella hydrogeniphila</name>
    <dbReference type="NCBI Taxonomy" id="198703"/>
    <lineage>
        <taxon>Bacteria</taxon>
        <taxon>Pseudomonadati</taxon>
        <taxon>Aquificota</taxon>
        <taxon>Aquificia</taxon>
        <taxon>Aquificales</taxon>
        <taxon>Hydrogenothermaceae</taxon>
        <taxon>Persephonella</taxon>
    </lineage>
</organism>
<reference evidence="3" key="1">
    <citation type="submission" date="2017-09" db="EMBL/GenBank/DDBJ databases">
        <authorList>
            <person name="Varghese N."/>
            <person name="Submissions S."/>
        </authorList>
    </citation>
    <scope>NUCLEOTIDE SEQUENCE [LARGE SCALE GENOMIC DNA]</scope>
    <source>
        <strain evidence="3">DSM 15103</strain>
    </source>
</reference>
<proteinExistence type="predicted"/>
<dbReference type="OrthoDB" id="9768249at2"/>
<dbReference type="GO" id="GO:0005198">
    <property type="term" value="F:structural molecule activity"/>
    <property type="evidence" value="ECO:0007669"/>
    <property type="project" value="InterPro"/>
</dbReference>
<dbReference type="PANTHER" id="PTHR42792">
    <property type="entry name" value="FLAGELLIN"/>
    <property type="match status" value="1"/>
</dbReference>
<dbReference type="RefSeq" id="WP_096999638.1">
    <property type="nucleotide sequence ID" value="NZ_OBEI01000001.1"/>
</dbReference>
<sequence length="423" mass="46872">MRIPDIAFFDTFIKYDRLREKDLDRYTRELASGKKILTPSDNTVDNIRSLRFKRLTSDIQAYNRNIDMVKTSLDVAESTLGNIVDAAQETRVEIIQLLNTGVLDEEDANVLRDYFDSMRNYIIKQANVKIGDSGLFGGVKTQIDAFDTRGIYQGEFVETTVPISKGVELNTTFNGVEYLGTIQSGVWNDTNSNNIVDPDEVSNKIGIVKALDDIIQIIDSGELYKLHGYFSDMGYNSSSDPLVAPTESGTLTIRYGSYTLNINYDGDTADPTNPSTLDELVNAINSDPTNQDIEAFVFQDRDGVYRLGLVAKNDPSTPIEVSDSSGALMKRLGSVSPILETFDKGFKGVSAHRSIIGTQINVADNIKSQNELVNVLYSELISKIEDTDYAGVISELEKSKTAYQALLASIAQNKDLSLLKFYD</sequence>
<dbReference type="PANTHER" id="PTHR42792:SF1">
    <property type="entry name" value="FLAGELLAR HOOK-ASSOCIATED PROTEIN 3"/>
    <property type="match status" value="1"/>
</dbReference>
<dbReference type="AlphaFoldDB" id="A0A285N340"/>
<dbReference type="Pfam" id="PF00669">
    <property type="entry name" value="Flagellin_N"/>
    <property type="match status" value="1"/>
</dbReference>
<dbReference type="SUPFAM" id="SSF64518">
    <property type="entry name" value="Phase 1 flagellin"/>
    <property type="match status" value="1"/>
</dbReference>
<dbReference type="InterPro" id="IPR001492">
    <property type="entry name" value="Flagellin"/>
</dbReference>
<gene>
    <name evidence="2" type="ORF">SAMN06265182_0458</name>
</gene>
<name>A0A285N340_9AQUI</name>
<dbReference type="PROSITE" id="PS00018">
    <property type="entry name" value="EF_HAND_1"/>
    <property type="match status" value="1"/>
</dbReference>
<feature type="domain" description="Flagellin N-terminal" evidence="1">
    <location>
        <begin position="21"/>
        <end position="121"/>
    </location>
</feature>
<dbReference type="InterPro" id="IPR001029">
    <property type="entry name" value="Flagellin_N"/>
</dbReference>
<keyword evidence="2" id="KW-0282">Flagellum</keyword>
<evidence type="ECO:0000313" key="3">
    <source>
        <dbReference type="Proteomes" id="UP000219036"/>
    </source>
</evidence>
<dbReference type="GO" id="GO:0071973">
    <property type="term" value="P:bacterial-type flagellum-dependent cell motility"/>
    <property type="evidence" value="ECO:0007669"/>
    <property type="project" value="InterPro"/>
</dbReference>
<dbReference type="Proteomes" id="UP000219036">
    <property type="component" value="Unassembled WGS sequence"/>
</dbReference>
<keyword evidence="2" id="KW-0969">Cilium</keyword>
<dbReference type="InterPro" id="IPR013384">
    <property type="entry name" value="Flagell_FlgL"/>
</dbReference>
<dbReference type="EMBL" id="OBEI01000001">
    <property type="protein sequence ID" value="SNZ03738.1"/>
    <property type="molecule type" value="Genomic_DNA"/>
</dbReference>
<keyword evidence="2" id="KW-0966">Cell projection</keyword>
<protein>
    <submittedName>
        <fullName evidence="2">Flagellar hook-associated protein 3 FlgL</fullName>
    </submittedName>
</protein>
<keyword evidence="3" id="KW-1185">Reference proteome</keyword>
<dbReference type="Gene3D" id="1.20.1330.10">
    <property type="entry name" value="f41 fragment of flagellin, N-terminal domain"/>
    <property type="match status" value="1"/>
</dbReference>
<evidence type="ECO:0000259" key="1">
    <source>
        <dbReference type="Pfam" id="PF00669"/>
    </source>
</evidence>
<dbReference type="GO" id="GO:0009424">
    <property type="term" value="C:bacterial-type flagellum hook"/>
    <property type="evidence" value="ECO:0007669"/>
    <property type="project" value="InterPro"/>
</dbReference>
<dbReference type="InterPro" id="IPR018247">
    <property type="entry name" value="EF_Hand_1_Ca_BS"/>
</dbReference>
<accession>A0A285N340</accession>